<gene>
    <name evidence="2" type="ORF">HPBE_LOCUS140</name>
</gene>
<dbReference type="Proteomes" id="UP000050761">
    <property type="component" value="Unassembled WGS sequence"/>
</dbReference>
<accession>A0A3P7WM75</accession>
<feature type="compositionally biased region" description="Basic and acidic residues" evidence="1">
    <location>
        <begin position="58"/>
        <end position="69"/>
    </location>
</feature>
<protein>
    <submittedName>
        <fullName evidence="2 4">Uncharacterized protein</fullName>
    </submittedName>
</protein>
<sequence length="235" mass="25710">MGRKRRNGGDEAASDSAAVIRRDIDHEDEDSDESLHLPSTIYGADDDFGSKKKKEKRMSKDFSRQEEVSTSKGPLVLGNGQEKPMVKKVKSVVGGSSEFAVYLIRKPLELSLDDLNNAHIPVSSCSSKERKIAIGDKTYTVRGISPSSQMFHIPAEIIHASKNSRFKGTGSTVSGSVVISRAELSESGEVKVEDGVESLDPLELPFKVIKKKVSRKGLQNLRQRLKANGVRRTAS</sequence>
<name>A0A183F221_HELPZ</name>
<dbReference type="EMBL" id="UZAH01000084">
    <property type="protein sequence ID" value="VDO18522.1"/>
    <property type="molecule type" value="Genomic_DNA"/>
</dbReference>
<feature type="region of interest" description="Disordered" evidence="1">
    <location>
        <begin position="1"/>
        <end position="80"/>
    </location>
</feature>
<evidence type="ECO:0000313" key="2">
    <source>
        <dbReference type="EMBL" id="VDO18522.1"/>
    </source>
</evidence>
<accession>A0A183F221</accession>
<evidence type="ECO:0000313" key="3">
    <source>
        <dbReference type="Proteomes" id="UP000050761"/>
    </source>
</evidence>
<reference evidence="2 3" key="1">
    <citation type="submission" date="2018-11" db="EMBL/GenBank/DDBJ databases">
        <authorList>
            <consortium name="Pathogen Informatics"/>
        </authorList>
    </citation>
    <scope>NUCLEOTIDE SEQUENCE [LARGE SCALE GENOMIC DNA]</scope>
</reference>
<evidence type="ECO:0000313" key="4">
    <source>
        <dbReference type="WBParaSite" id="HPBE_0000013901-mRNA-1"/>
    </source>
</evidence>
<dbReference type="GO" id="GO:0006360">
    <property type="term" value="P:transcription by RNA polymerase I"/>
    <property type="evidence" value="ECO:0007669"/>
    <property type="project" value="InterPro"/>
</dbReference>
<dbReference type="WBParaSite" id="HPBE_0000013901-mRNA-1">
    <property type="protein sequence ID" value="HPBE_0000013901-mRNA-1"/>
    <property type="gene ID" value="HPBE_0000013901"/>
</dbReference>
<dbReference type="AlphaFoldDB" id="A0A183F221"/>
<dbReference type="Pfam" id="PF08208">
    <property type="entry name" value="RNA_polI_A34"/>
    <property type="match status" value="1"/>
</dbReference>
<organism evidence="3 4">
    <name type="scientific">Heligmosomoides polygyrus</name>
    <name type="common">Parasitic roundworm</name>
    <dbReference type="NCBI Taxonomy" id="6339"/>
    <lineage>
        <taxon>Eukaryota</taxon>
        <taxon>Metazoa</taxon>
        <taxon>Ecdysozoa</taxon>
        <taxon>Nematoda</taxon>
        <taxon>Chromadorea</taxon>
        <taxon>Rhabditida</taxon>
        <taxon>Rhabditina</taxon>
        <taxon>Rhabditomorpha</taxon>
        <taxon>Strongyloidea</taxon>
        <taxon>Heligmosomidae</taxon>
        <taxon>Heligmosomoides</taxon>
    </lineage>
</organism>
<proteinExistence type="predicted"/>
<dbReference type="InterPro" id="IPR013240">
    <property type="entry name" value="DNA-dir_RNA_pol1_su_RPA34"/>
</dbReference>
<dbReference type="OrthoDB" id="5829268at2759"/>
<reference evidence="4" key="2">
    <citation type="submission" date="2019-09" db="UniProtKB">
        <authorList>
            <consortium name="WormBaseParasite"/>
        </authorList>
    </citation>
    <scope>IDENTIFICATION</scope>
</reference>
<keyword evidence="3" id="KW-1185">Reference proteome</keyword>
<evidence type="ECO:0000256" key="1">
    <source>
        <dbReference type="SAM" id="MobiDB-lite"/>
    </source>
</evidence>